<keyword evidence="3" id="KW-0238">DNA-binding</keyword>
<feature type="domain" description="DNA mismatch repair proteins mutS family" evidence="4">
    <location>
        <begin position="32"/>
        <end position="218"/>
    </location>
</feature>
<name>A0A133UH28_9EURY</name>
<evidence type="ECO:0000256" key="2">
    <source>
        <dbReference type="ARBA" id="ARBA00022840"/>
    </source>
</evidence>
<organism evidence="5 6">
    <name type="scientific">candidate division MSBL1 archaeon SCGC-AAA259E22</name>
    <dbReference type="NCBI Taxonomy" id="1698265"/>
    <lineage>
        <taxon>Archaea</taxon>
        <taxon>Methanobacteriati</taxon>
        <taxon>Methanobacteriota</taxon>
        <taxon>candidate division MSBL1</taxon>
    </lineage>
</organism>
<evidence type="ECO:0000256" key="3">
    <source>
        <dbReference type="ARBA" id="ARBA00023125"/>
    </source>
</evidence>
<dbReference type="InterPro" id="IPR027417">
    <property type="entry name" value="P-loop_NTPase"/>
</dbReference>
<dbReference type="Gene3D" id="3.40.50.300">
    <property type="entry name" value="P-loop containing nucleotide triphosphate hydrolases"/>
    <property type="match status" value="1"/>
</dbReference>
<reference evidence="5 6" key="1">
    <citation type="journal article" date="2016" name="Sci. Rep.">
        <title>Metabolic traits of an uncultured archaeal lineage -MSBL1- from brine pools of the Red Sea.</title>
        <authorList>
            <person name="Mwirichia R."/>
            <person name="Alam I."/>
            <person name="Rashid M."/>
            <person name="Vinu M."/>
            <person name="Ba-Alawi W."/>
            <person name="Anthony Kamau A."/>
            <person name="Kamanda Ngugi D."/>
            <person name="Goker M."/>
            <person name="Klenk H.P."/>
            <person name="Bajic V."/>
            <person name="Stingl U."/>
        </authorList>
    </citation>
    <scope>NUCLEOTIDE SEQUENCE [LARGE SCALE GENOMIC DNA]</scope>
    <source>
        <strain evidence="5">SCGC-AAA259E22</strain>
    </source>
</reference>
<dbReference type="GO" id="GO:0006298">
    <property type="term" value="P:mismatch repair"/>
    <property type="evidence" value="ECO:0007669"/>
    <property type="project" value="InterPro"/>
</dbReference>
<evidence type="ECO:0000259" key="4">
    <source>
        <dbReference type="SMART" id="SM00534"/>
    </source>
</evidence>
<dbReference type="PANTHER" id="PTHR11361">
    <property type="entry name" value="DNA MISMATCH REPAIR PROTEIN MUTS FAMILY MEMBER"/>
    <property type="match status" value="1"/>
</dbReference>
<dbReference type="Proteomes" id="UP000070657">
    <property type="component" value="Unassembled WGS sequence"/>
</dbReference>
<dbReference type="SMART" id="SM00534">
    <property type="entry name" value="MUTSac"/>
    <property type="match status" value="1"/>
</dbReference>
<gene>
    <name evidence="5" type="ORF">AKJ66_01970</name>
</gene>
<dbReference type="Pfam" id="PF00488">
    <property type="entry name" value="MutS_V"/>
    <property type="match status" value="1"/>
</dbReference>
<dbReference type="GO" id="GO:0005524">
    <property type="term" value="F:ATP binding"/>
    <property type="evidence" value="ECO:0007669"/>
    <property type="project" value="UniProtKB-KW"/>
</dbReference>
<evidence type="ECO:0000313" key="6">
    <source>
        <dbReference type="Proteomes" id="UP000070657"/>
    </source>
</evidence>
<comment type="caution">
    <text evidence="5">The sequence shown here is derived from an EMBL/GenBank/DDBJ whole genome shotgun (WGS) entry which is preliminary data.</text>
</comment>
<dbReference type="GO" id="GO:0030983">
    <property type="term" value="F:mismatched DNA binding"/>
    <property type="evidence" value="ECO:0007669"/>
    <property type="project" value="InterPro"/>
</dbReference>
<dbReference type="GO" id="GO:0140664">
    <property type="term" value="F:ATP-dependent DNA damage sensor activity"/>
    <property type="evidence" value="ECO:0007669"/>
    <property type="project" value="InterPro"/>
</dbReference>
<keyword evidence="1" id="KW-0547">Nucleotide-binding</keyword>
<dbReference type="PANTHER" id="PTHR11361:SF125">
    <property type="entry name" value="DNA-BINDING PROTEIN MUTS2"/>
    <property type="match status" value="1"/>
</dbReference>
<dbReference type="EMBL" id="LHXP01000017">
    <property type="protein sequence ID" value="KXA93487.1"/>
    <property type="molecule type" value="Genomic_DNA"/>
</dbReference>
<evidence type="ECO:0000256" key="1">
    <source>
        <dbReference type="ARBA" id="ARBA00022741"/>
    </source>
</evidence>
<dbReference type="SUPFAM" id="SSF52540">
    <property type="entry name" value="P-loop containing nucleoside triphosphate hydrolases"/>
    <property type="match status" value="1"/>
</dbReference>
<protein>
    <recommendedName>
        <fullName evidence="4">DNA mismatch repair proteins mutS family domain-containing protein</fullName>
    </recommendedName>
</protein>
<evidence type="ECO:0000313" key="5">
    <source>
        <dbReference type="EMBL" id="KXA93487.1"/>
    </source>
</evidence>
<dbReference type="AlphaFoldDB" id="A0A133UH28"/>
<proteinExistence type="predicted"/>
<keyword evidence="2" id="KW-0067">ATP-binding</keyword>
<sequence>MTLPEFGEKGFKIRGGRNILLEDPEPIDYRAEEATLLTGVNSGGKTTTLDLVAQVYVLAHMGFPVPAEEAVVEPVDRIYYYCPSKNTMNSGAFEGALRKFENVLELDGSKLVLADELENITEPGASARIISGIIEILKEQGGTAVFVSHLAEKIRREANCQIQVDGIEAEGLDGDMNLIVDRTPKKDLLATSTPELVVKKLASRRNSELYDKLVEKFG</sequence>
<dbReference type="PATRIC" id="fig|1698265.3.peg.241"/>
<dbReference type="InterPro" id="IPR045076">
    <property type="entry name" value="MutS"/>
</dbReference>
<accession>A0A133UH28</accession>
<dbReference type="InterPro" id="IPR000432">
    <property type="entry name" value="DNA_mismatch_repair_MutS_C"/>
</dbReference>
<keyword evidence="6" id="KW-1185">Reference proteome</keyword>